<dbReference type="Pfam" id="PF02627">
    <property type="entry name" value="CMD"/>
    <property type="match status" value="1"/>
</dbReference>
<dbReference type="InterPro" id="IPR003779">
    <property type="entry name" value="CMD-like"/>
</dbReference>
<dbReference type="Proteomes" id="UP000199392">
    <property type="component" value="Unassembled WGS sequence"/>
</dbReference>
<dbReference type="InterPro" id="IPR052512">
    <property type="entry name" value="4CMD/NDH-1_regulator"/>
</dbReference>
<dbReference type="Gene3D" id="1.20.1290.10">
    <property type="entry name" value="AhpD-like"/>
    <property type="match status" value="1"/>
</dbReference>
<gene>
    <name evidence="2" type="ORF">SAMN04488050_109160</name>
</gene>
<dbReference type="RefSeq" id="WP_092429452.1">
    <property type="nucleotide sequence ID" value="NZ_FNCL01000014.1"/>
</dbReference>
<keyword evidence="3" id="KW-1185">Reference proteome</keyword>
<dbReference type="InterPro" id="IPR029032">
    <property type="entry name" value="AhpD-like"/>
</dbReference>
<proteinExistence type="predicted"/>
<dbReference type="AlphaFoldDB" id="A0A1I6UZU0"/>
<dbReference type="EMBL" id="FOZW01000009">
    <property type="protein sequence ID" value="SFT06975.1"/>
    <property type="molecule type" value="Genomic_DNA"/>
</dbReference>
<reference evidence="3" key="1">
    <citation type="submission" date="2016-10" db="EMBL/GenBank/DDBJ databases">
        <authorList>
            <person name="Varghese N."/>
            <person name="Submissions S."/>
        </authorList>
    </citation>
    <scope>NUCLEOTIDE SEQUENCE [LARGE SCALE GENOMIC DNA]</scope>
    <source>
        <strain evidence="3">DSM 26894</strain>
    </source>
</reference>
<sequence length="138" mass="15566">MSMHAEGTAPDGTPFTEKFKKGLETRRAVLGDEYVNASVNKATDYNFPMQQLVTEYCWDEIWNRPGLTKQQRSILNLGMISALGRTHELRLHVRGAINNGLTKDELREIFLQVAIYCGVPAGIDSFRTAQEVFAEMDI</sequence>
<evidence type="ECO:0000313" key="2">
    <source>
        <dbReference type="EMBL" id="SFT06975.1"/>
    </source>
</evidence>
<protein>
    <submittedName>
        <fullName evidence="2">4-carboxymuconolactone decarboxylase</fullName>
    </submittedName>
</protein>
<organism evidence="2 3">
    <name type="scientific">Alloyangia pacifica</name>
    <dbReference type="NCBI Taxonomy" id="311180"/>
    <lineage>
        <taxon>Bacteria</taxon>
        <taxon>Pseudomonadati</taxon>
        <taxon>Pseudomonadota</taxon>
        <taxon>Alphaproteobacteria</taxon>
        <taxon>Rhodobacterales</taxon>
        <taxon>Roseobacteraceae</taxon>
        <taxon>Alloyangia</taxon>
    </lineage>
</organism>
<accession>A0A1I6UZU0</accession>
<dbReference type="GO" id="GO:0051920">
    <property type="term" value="F:peroxiredoxin activity"/>
    <property type="evidence" value="ECO:0007669"/>
    <property type="project" value="InterPro"/>
</dbReference>
<dbReference type="STRING" id="311180.SAMN04488050_109160"/>
<evidence type="ECO:0000259" key="1">
    <source>
        <dbReference type="Pfam" id="PF02627"/>
    </source>
</evidence>
<dbReference type="PANTHER" id="PTHR33570:SF2">
    <property type="entry name" value="CARBOXYMUCONOLACTONE DECARBOXYLASE-LIKE DOMAIN-CONTAINING PROTEIN"/>
    <property type="match status" value="1"/>
</dbReference>
<feature type="domain" description="Carboxymuconolactone decarboxylase-like" evidence="1">
    <location>
        <begin position="49"/>
        <end position="130"/>
    </location>
</feature>
<name>A0A1I6UZU0_9RHOB</name>
<dbReference type="PANTHER" id="PTHR33570">
    <property type="entry name" value="4-CARBOXYMUCONOLACTONE DECARBOXYLASE FAMILY PROTEIN"/>
    <property type="match status" value="1"/>
</dbReference>
<evidence type="ECO:0000313" key="3">
    <source>
        <dbReference type="Proteomes" id="UP000199392"/>
    </source>
</evidence>
<dbReference type="OrthoDB" id="7507676at2"/>
<dbReference type="SUPFAM" id="SSF69118">
    <property type="entry name" value="AhpD-like"/>
    <property type="match status" value="1"/>
</dbReference>